<comment type="similarity">
    <text evidence="2">Belongs to the CD225/Dispanin family.</text>
</comment>
<dbReference type="Pfam" id="PF04505">
    <property type="entry name" value="CD225"/>
    <property type="match status" value="1"/>
</dbReference>
<dbReference type="InterPro" id="IPR007593">
    <property type="entry name" value="CD225/Dispanin_fam"/>
</dbReference>
<keyword evidence="8" id="KW-1185">Reference proteome</keyword>
<feature type="transmembrane region" description="Helical" evidence="6">
    <location>
        <begin position="26"/>
        <end position="51"/>
    </location>
</feature>
<dbReference type="AlphaFoldDB" id="A0A2G8JTN7"/>
<evidence type="ECO:0000256" key="5">
    <source>
        <dbReference type="ARBA" id="ARBA00023136"/>
    </source>
</evidence>
<evidence type="ECO:0000256" key="1">
    <source>
        <dbReference type="ARBA" id="ARBA00004370"/>
    </source>
</evidence>
<evidence type="ECO:0008006" key="9">
    <source>
        <dbReference type="Google" id="ProtNLM"/>
    </source>
</evidence>
<comment type="caution">
    <text evidence="7">The sequence shown here is derived from an EMBL/GenBank/DDBJ whole genome shotgun (WGS) entry which is preliminary data.</text>
</comment>
<keyword evidence="5 6" id="KW-0472">Membrane</keyword>
<dbReference type="InterPro" id="IPR051423">
    <property type="entry name" value="CD225/Dispanin"/>
</dbReference>
<evidence type="ECO:0000313" key="8">
    <source>
        <dbReference type="Proteomes" id="UP000230750"/>
    </source>
</evidence>
<evidence type="ECO:0000313" key="7">
    <source>
        <dbReference type="EMBL" id="PIK39080.1"/>
    </source>
</evidence>
<feature type="transmembrane region" description="Helical" evidence="6">
    <location>
        <begin position="72"/>
        <end position="91"/>
    </location>
</feature>
<name>A0A2G8JTN7_STIJA</name>
<evidence type="ECO:0000256" key="6">
    <source>
        <dbReference type="SAM" id="Phobius"/>
    </source>
</evidence>
<accession>A0A2G8JTN7</accession>
<evidence type="ECO:0000256" key="4">
    <source>
        <dbReference type="ARBA" id="ARBA00022989"/>
    </source>
</evidence>
<protein>
    <recommendedName>
        <fullName evidence="9">CD225/dispanin family protein</fullName>
    </recommendedName>
</protein>
<dbReference type="Proteomes" id="UP000230750">
    <property type="component" value="Unassembled WGS sequence"/>
</dbReference>
<dbReference type="EMBL" id="MRZV01001279">
    <property type="protein sequence ID" value="PIK39080.1"/>
    <property type="molecule type" value="Genomic_DNA"/>
</dbReference>
<dbReference type="GO" id="GO:0016020">
    <property type="term" value="C:membrane"/>
    <property type="evidence" value="ECO:0007669"/>
    <property type="project" value="UniProtKB-SubCell"/>
</dbReference>
<dbReference type="PANTHER" id="PTHR14948">
    <property type="entry name" value="NG5"/>
    <property type="match status" value="1"/>
</dbReference>
<dbReference type="PANTHER" id="PTHR14948:SF25">
    <property type="entry name" value="DUF4190 DOMAIN-CONTAINING PROTEIN"/>
    <property type="match status" value="1"/>
</dbReference>
<keyword evidence="3 6" id="KW-0812">Transmembrane</keyword>
<evidence type="ECO:0000256" key="3">
    <source>
        <dbReference type="ARBA" id="ARBA00022692"/>
    </source>
</evidence>
<organism evidence="7 8">
    <name type="scientific">Stichopus japonicus</name>
    <name type="common">Sea cucumber</name>
    <dbReference type="NCBI Taxonomy" id="307972"/>
    <lineage>
        <taxon>Eukaryota</taxon>
        <taxon>Metazoa</taxon>
        <taxon>Echinodermata</taxon>
        <taxon>Eleutherozoa</taxon>
        <taxon>Echinozoa</taxon>
        <taxon>Holothuroidea</taxon>
        <taxon>Aspidochirotacea</taxon>
        <taxon>Aspidochirotida</taxon>
        <taxon>Stichopodidae</taxon>
        <taxon>Apostichopus</taxon>
    </lineage>
</organism>
<comment type="subcellular location">
    <subcellularLocation>
        <location evidence="1">Membrane</location>
    </subcellularLocation>
</comment>
<sequence length="93" mass="10198">QHCRCRHTACSCHNCSYNPGTTNDYLVFAILVTIFCFWPTGIVAIVFAAKVRSLFSSGDIQGAEQASASAELWTKISLGIGIVWITVYVIIQL</sequence>
<proteinExistence type="inferred from homology"/>
<evidence type="ECO:0000256" key="2">
    <source>
        <dbReference type="ARBA" id="ARBA00006843"/>
    </source>
</evidence>
<keyword evidence="4 6" id="KW-1133">Transmembrane helix</keyword>
<gene>
    <name evidence="7" type="ORF">BSL78_24087</name>
</gene>
<dbReference type="OrthoDB" id="6083617at2759"/>
<reference evidence="7 8" key="1">
    <citation type="journal article" date="2017" name="PLoS Biol.">
        <title>The sea cucumber genome provides insights into morphological evolution and visceral regeneration.</title>
        <authorList>
            <person name="Zhang X."/>
            <person name="Sun L."/>
            <person name="Yuan J."/>
            <person name="Sun Y."/>
            <person name="Gao Y."/>
            <person name="Zhang L."/>
            <person name="Li S."/>
            <person name="Dai H."/>
            <person name="Hamel J.F."/>
            <person name="Liu C."/>
            <person name="Yu Y."/>
            <person name="Liu S."/>
            <person name="Lin W."/>
            <person name="Guo K."/>
            <person name="Jin S."/>
            <person name="Xu P."/>
            <person name="Storey K.B."/>
            <person name="Huan P."/>
            <person name="Zhang T."/>
            <person name="Zhou Y."/>
            <person name="Zhang J."/>
            <person name="Lin C."/>
            <person name="Li X."/>
            <person name="Xing L."/>
            <person name="Huo D."/>
            <person name="Sun M."/>
            <person name="Wang L."/>
            <person name="Mercier A."/>
            <person name="Li F."/>
            <person name="Yang H."/>
            <person name="Xiang J."/>
        </authorList>
    </citation>
    <scope>NUCLEOTIDE SEQUENCE [LARGE SCALE GENOMIC DNA]</scope>
    <source>
        <strain evidence="7">Shaxun</strain>
        <tissue evidence="7">Muscle</tissue>
    </source>
</reference>
<dbReference type="STRING" id="307972.A0A2G8JTN7"/>
<feature type="non-terminal residue" evidence="7">
    <location>
        <position position="1"/>
    </location>
</feature>